<dbReference type="InterPro" id="IPR003937">
    <property type="entry name" value="K_chnl_volt-dep_KCNQ"/>
</dbReference>
<evidence type="ECO:0000256" key="10">
    <source>
        <dbReference type="ARBA" id="ARBA00034430"/>
    </source>
</evidence>
<evidence type="ECO:0008006" key="16">
    <source>
        <dbReference type="Google" id="ProtNLM"/>
    </source>
</evidence>
<evidence type="ECO:0000256" key="4">
    <source>
        <dbReference type="ARBA" id="ARBA00022692"/>
    </source>
</evidence>
<dbReference type="InterPro" id="IPR013821">
    <property type="entry name" value="K_chnl_volt-dep_KCNQ_C"/>
</dbReference>
<comment type="catalytic activity">
    <reaction evidence="10">
        <text>K(+)(in) = K(+)(out)</text>
        <dbReference type="Rhea" id="RHEA:29463"/>
        <dbReference type="ChEBI" id="CHEBI:29103"/>
    </reaction>
</comment>
<dbReference type="GO" id="GO:0008076">
    <property type="term" value="C:voltage-gated potassium channel complex"/>
    <property type="evidence" value="ECO:0007669"/>
    <property type="project" value="TreeGrafter"/>
</dbReference>
<dbReference type="AlphaFoldDB" id="A0A085M444"/>
<keyword evidence="15" id="KW-1185">Reference proteome</keyword>
<name>A0A085M444_9BILA</name>
<feature type="domain" description="Ion transport" evidence="12">
    <location>
        <begin position="34"/>
        <end position="243"/>
    </location>
</feature>
<comment type="subcellular location">
    <subcellularLocation>
        <location evidence="1">Cell membrane</location>
        <topology evidence="1">Multi-pass membrane protein</topology>
    </subcellularLocation>
</comment>
<evidence type="ECO:0000313" key="15">
    <source>
        <dbReference type="Proteomes" id="UP000030764"/>
    </source>
</evidence>
<evidence type="ECO:0000256" key="3">
    <source>
        <dbReference type="ARBA" id="ARBA00022475"/>
    </source>
</evidence>
<organism evidence="14 15">
    <name type="scientific">Trichuris suis</name>
    <name type="common">pig whipworm</name>
    <dbReference type="NCBI Taxonomy" id="68888"/>
    <lineage>
        <taxon>Eukaryota</taxon>
        <taxon>Metazoa</taxon>
        <taxon>Ecdysozoa</taxon>
        <taxon>Nematoda</taxon>
        <taxon>Enoplea</taxon>
        <taxon>Dorylaimia</taxon>
        <taxon>Trichinellida</taxon>
        <taxon>Trichuridae</taxon>
        <taxon>Trichuris</taxon>
    </lineage>
</organism>
<feature type="transmembrane region" description="Helical" evidence="11">
    <location>
        <begin position="30"/>
        <end position="49"/>
    </location>
</feature>
<feature type="transmembrane region" description="Helical" evidence="11">
    <location>
        <begin position="234"/>
        <end position="262"/>
    </location>
</feature>
<dbReference type="PRINTS" id="PR00169">
    <property type="entry name" value="KCHANNEL"/>
</dbReference>
<evidence type="ECO:0000259" key="12">
    <source>
        <dbReference type="Pfam" id="PF00520"/>
    </source>
</evidence>
<dbReference type="InterPro" id="IPR027359">
    <property type="entry name" value="Volt_channel_dom_sf"/>
</dbReference>
<dbReference type="Gene3D" id="1.10.287.70">
    <property type="match status" value="1"/>
</dbReference>
<evidence type="ECO:0000256" key="8">
    <source>
        <dbReference type="ARBA" id="ARBA00023136"/>
    </source>
</evidence>
<reference evidence="14 15" key="1">
    <citation type="journal article" date="2014" name="Nat. Genet.">
        <title>Genome and transcriptome of the porcine whipworm Trichuris suis.</title>
        <authorList>
            <person name="Jex A.R."/>
            <person name="Nejsum P."/>
            <person name="Schwarz E.M."/>
            <person name="Hu L."/>
            <person name="Young N.D."/>
            <person name="Hall R.S."/>
            <person name="Korhonen P.K."/>
            <person name="Liao S."/>
            <person name="Thamsborg S."/>
            <person name="Xia J."/>
            <person name="Xu P."/>
            <person name="Wang S."/>
            <person name="Scheerlinck J.P."/>
            <person name="Hofmann A."/>
            <person name="Sternberg P.W."/>
            <person name="Wang J."/>
            <person name="Gasser R.B."/>
        </authorList>
    </citation>
    <scope>NUCLEOTIDE SEQUENCE [LARGE SCALE GENOMIC DNA]</scope>
    <source>
        <strain evidence="14">DCEP-RM93M</strain>
    </source>
</reference>
<evidence type="ECO:0000256" key="6">
    <source>
        <dbReference type="ARBA" id="ARBA00022989"/>
    </source>
</evidence>
<feature type="transmembrane region" description="Helical" evidence="11">
    <location>
        <begin position="61"/>
        <end position="83"/>
    </location>
</feature>
<dbReference type="GO" id="GO:0005249">
    <property type="term" value="F:voltage-gated potassium channel activity"/>
    <property type="evidence" value="ECO:0007669"/>
    <property type="project" value="InterPro"/>
</dbReference>
<evidence type="ECO:0000256" key="9">
    <source>
        <dbReference type="ARBA" id="ARBA00023303"/>
    </source>
</evidence>
<accession>A0A085M444</accession>
<sequence>MMAFECGRLSVYKYRIYHYLEKPHKVKHTVYQVLVFLFVVAIFCLSHFVSSASASKTANAHYVAIAGSILSTFDWLLLSLLLCELTLRLWVLDLDPACQGSFGRLRYLLNWRCWTDIIVLSATCVLAVSNSIPAKPQLDDLRLLQILRILLVDRRASAWSVLRRVLVLHRIELLASSYLCLIGMLFLATTVYQLESTSGNSTFNDYGDAIYWSVTTATTIGYGDYTINSWWSKLLTALFCFFLVSLASIQSSVLGVGLACMLQDDELKKMKRKQRPLAAKVLQCWWRTHLLSMRFDGIPVYRYEMLQKLLAYEMSLGGGSSMGKVRSSLLENLKARLNTLSGINTAFVKATQRLALKEQRSRMSRHANSSIAAVLFASGSSEGNMKRVPLSSRSTACCVEVTVPLETAGAKPSNCRSNRLSLELLLKGEESHNAVPLTRCSSDNGGHINISNHHKIALRAVWLWRFFSAKRKFKKTRQYYDLYDVSQQLSESESIQLQELNRLISRFEMAFGRTTAAASPSLAEQDLLSRLGVVESKLDYMNVTLEALISQARLMRNALRGEHPRKDTGWEDHKKPRFQLSEIISLPTEVERM</sequence>
<gene>
    <name evidence="14" type="ORF">M513_07122</name>
</gene>
<dbReference type="PANTHER" id="PTHR47735">
    <property type="entry name" value="POTASSIUM VOLTAGE-GATED CHANNEL SUBFAMILY KQT MEMBER 4"/>
    <property type="match status" value="1"/>
</dbReference>
<dbReference type="Pfam" id="PF00520">
    <property type="entry name" value="Ion_trans"/>
    <property type="match status" value="1"/>
</dbReference>
<evidence type="ECO:0000313" key="14">
    <source>
        <dbReference type="EMBL" id="KFD51990.1"/>
    </source>
</evidence>
<keyword evidence="2" id="KW-0813">Transport</keyword>
<dbReference type="Gene3D" id="1.20.120.350">
    <property type="entry name" value="Voltage-gated potassium channels. Chain C"/>
    <property type="match status" value="1"/>
</dbReference>
<keyword evidence="8 11" id="KW-0472">Membrane</keyword>
<proteinExistence type="predicted"/>
<evidence type="ECO:0000256" key="7">
    <source>
        <dbReference type="ARBA" id="ARBA00023065"/>
    </source>
</evidence>
<feature type="domain" description="Potassium channel voltage dependent KCNQ C-terminal" evidence="13">
    <location>
        <begin position="452"/>
        <end position="517"/>
    </location>
</feature>
<dbReference type="Pfam" id="PF03520">
    <property type="entry name" value="KCNQ_channel"/>
    <property type="match status" value="1"/>
</dbReference>
<dbReference type="EMBL" id="KL363233">
    <property type="protein sequence ID" value="KFD51990.1"/>
    <property type="molecule type" value="Genomic_DNA"/>
</dbReference>
<dbReference type="InterPro" id="IPR005821">
    <property type="entry name" value="Ion_trans_dom"/>
</dbReference>
<keyword evidence="6 11" id="KW-1133">Transmembrane helix</keyword>
<keyword evidence="3" id="KW-1003">Cell membrane</keyword>
<keyword evidence="4 11" id="KW-0812">Transmembrane</keyword>
<keyword evidence="7" id="KW-0406">Ion transport</keyword>
<dbReference type="PANTHER" id="PTHR47735:SF9">
    <property type="entry name" value="POTASSIUM VOLTAGE-GATED CHANNEL SUBFAMILY KQT MEMBER 4-LIKE ISOFORM X1"/>
    <property type="match status" value="1"/>
</dbReference>
<keyword evidence="9" id="KW-0407">Ion channel</keyword>
<dbReference type="OrthoDB" id="8879391at2759"/>
<evidence type="ECO:0000256" key="5">
    <source>
        <dbReference type="ARBA" id="ARBA00022958"/>
    </source>
</evidence>
<protein>
    <recommendedName>
        <fullName evidence="16">Ion transport domain-containing protein</fullName>
    </recommendedName>
</protein>
<dbReference type="Proteomes" id="UP000030764">
    <property type="component" value="Unassembled WGS sequence"/>
</dbReference>
<evidence type="ECO:0000256" key="1">
    <source>
        <dbReference type="ARBA" id="ARBA00004651"/>
    </source>
</evidence>
<feature type="transmembrane region" description="Helical" evidence="11">
    <location>
        <begin position="173"/>
        <end position="194"/>
    </location>
</feature>
<evidence type="ECO:0000256" key="11">
    <source>
        <dbReference type="SAM" id="Phobius"/>
    </source>
</evidence>
<keyword evidence="5" id="KW-0630">Potassium</keyword>
<evidence type="ECO:0000256" key="2">
    <source>
        <dbReference type="ARBA" id="ARBA00022448"/>
    </source>
</evidence>
<dbReference type="SUPFAM" id="SSF81324">
    <property type="entry name" value="Voltage-gated potassium channels"/>
    <property type="match status" value="1"/>
</dbReference>
<evidence type="ECO:0000259" key="13">
    <source>
        <dbReference type="Pfam" id="PF03520"/>
    </source>
</evidence>